<dbReference type="OrthoDB" id="10645497at2759"/>
<dbReference type="EMBL" id="HG739132">
    <property type="protein sequence ID" value="CDP10838.1"/>
    <property type="molecule type" value="Genomic_DNA"/>
</dbReference>
<evidence type="ECO:0000313" key="3">
    <source>
        <dbReference type="Proteomes" id="UP000295252"/>
    </source>
</evidence>
<keyword evidence="3" id="KW-1185">Reference proteome</keyword>
<dbReference type="AlphaFoldDB" id="A0A068UT86"/>
<organism evidence="2 3">
    <name type="scientific">Coffea canephora</name>
    <name type="common">Robusta coffee</name>
    <dbReference type="NCBI Taxonomy" id="49390"/>
    <lineage>
        <taxon>Eukaryota</taxon>
        <taxon>Viridiplantae</taxon>
        <taxon>Streptophyta</taxon>
        <taxon>Embryophyta</taxon>
        <taxon>Tracheophyta</taxon>
        <taxon>Spermatophyta</taxon>
        <taxon>Magnoliopsida</taxon>
        <taxon>eudicotyledons</taxon>
        <taxon>Gunneridae</taxon>
        <taxon>Pentapetalae</taxon>
        <taxon>asterids</taxon>
        <taxon>lamiids</taxon>
        <taxon>Gentianales</taxon>
        <taxon>Rubiaceae</taxon>
        <taxon>Ixoroideae</taxon>
        <taxon>Gardenieae complex</taxon>
        <taxon>Bertiereae - Coffeeae clade</taxon>
        <taxon>Coffeeae</taxon>
        <taxon>Coffea</taxon>
    </lineage>
</organism>
<name>A0A068UT86_COFCA</name>
<dbReference type="InParanoid" id="A0A068UT86"/>
<gene>
    <name evidence="2" type="ORF">GSCOC_T00031736001</name>
</gene>
<sequence>MGKGEIIVSPFKKGREAESSTNNSINLEDLKKVYQQNNYINQILHTISQHMEVLNTKIDTIKKPELKFPNDISAPHFKPRSLTREKEQDLVQNINSQKINTTDNLLNKISQALQNLTTESKPSTPKINTLDKIIEENSTEEIEDSSEKSTESETEEDIILPIENQFEEAEGNQINRIKRKNYNKRNDWKMVSSKNYYPRPSPPDIQYEERSKFRTVKTLKKYIYKYQCIFHLHS</sequence>
<evidence type="ECO:0000256" key="1">
    <source>
        <dbReference type="SAM" id="MobiDB-lite"/>
    </source>
</evidence>
<feature type="region of interest" description="Disordered" evidence="1">
    <location>
        <begin position="134"/>
        <end position="157"/>
    </location>
</feature>
<dbReference type="Gramene" id="CDP10838">
    <property type="protein sequence ID" value="CDP10838"/>
    <property type="gene ID" value="GSCOC_T00031736001"/>
</dbReference>
<dbReference type="Proteomes" id="UP000295252">
    <property type="component" value="Chromosome V"/>
</dbReference>
<proteinExistence type="predicted"/>
<protein>
    <submittedName>
        <fullName evidence="2">Uncharacterized protein</fullName>
    </submittedName>
</protein>
<accession>A0A068UT86</accession>
<reference evidence="3" key="1">
    <citation type="journal article" date="2014" name="Science">
        <title>The coffee genome provides insight into the convergent evolution of caffeine biosynthesis.</title>
        <authorList>
            <person name="Denoeud F."/>
            <person name="Carretero-Paulet L."/>
            <person name="Dereeper A."/>
            <person name="Droc G."/>
            <person name="Guyot R."/>
            <person name="Pietrella M."/>
            <person name="Zheng C."/>
            <person name="Alberti A."/>
            <person name="Anthony F."/>
            <person name="Aprea G."/>
            <person name="Aury J.M."/>
            <person name="Bento P."/>
            <person name="Bernard M."/>
            <person name="Bocs S."/>
            <person name="Campa C."/>
            <person name="Cenci A."/>
            <person name="Combes M.C."/>
            <person name="Crouzillat D."/>
            <person name="Da Silva C."/>
            <person name="Daddiego L."/>
            <person name="De Bellis F."/>
            <person name="Dussert S."/>
            <person name="Garsmeur O."/>
            <person name="Gayraud T."/>
            <person name="Guignon V."/>
            <person name="Jahn K."/>
            <person name="Jamilloux V."/>
            <person name="Joet T."/>
            <person name="Labadie K."/>
            <person name="Lan T."/>
            <person name="Leclercq J."/>
            <person name="Lepelley M."/>
            <person name="Leroy T."/>
            <person name="Li L.T."/>
            <person name="Librado P."/>
            <person name="Lopez L."/>
            <person name="Munoz A."/>
            <person name="Noel B."/>
            <person name="Pallavicini A."/>
            <person name="Perrotta G."/>
            <person name="Poncet V."/>
            <person name="Pot D."/>
            <person name="Priyono X."/>
            <person name="Rigoreau M."/>
            <person name="Rouard M."/>
            <person name="Rozas J."/>
            <person name="Tranchant-Dubreuil C."/>
            <person name="VanBuren R."/>
            <person name="Zhang Q."/>
            <person name="Andrade A.C."/>
            <person name="Argout X."/>
            <person name="Bertrand B."/>
            <person name="de Kochko A."/>
            <person name="Graziosi G."/>
            <person name="Henry R.J."/>
            <person name="Jayarama X."/>
            <person name="Ming R."/>
            <person name="Nagai C."/>
            <person name="Rounsley S."/>
            <person name="Sankoff D."/>
            <person name="Giuliano G."/>
            <person name="Albert V.A."/>
            <person name="Wincker P."/>
            <person name="Lashermes P."/>
        </authorList>
    </citation>
    <scope>NUCLEOTIDE SEQUENCE [LARGE SCALE GENOMIC DNA]</scope>
    <source>
        <strain evidence="3">cv. DH200-94</strain>
    </source>
</reference>
<evidence type="ECO:0000313" key="2">
    <source>
        <dbReference type="EMBL" id="CDP10838.1"/>
    </source>
</evidence>